<keyword evidence="9" id="KW-0238">DNA-binding</keyword>
<keyword evidence="8" id="KW-0267">Excision nuclease</keyword>
<evidence type="ECO:0000256" key="7">
    <source>
        <dbReference type="ARBA" id="ARBA00022840"/>
    </source>
</evidence>
<evidence type="ECO:0000256" key="1">
    <source>
        <dbReference type="ARBA" id="ARBA00004496"/>
    </source>
</evidence>
<dbReference type="PANTHER" id="PTHR43152">
    <property type="entry name" value="UVRABC SYSTEM PROTEIN A"/>
    <property type="match status" value="1"/>
</dbReference>
<dbReference type="Gene3D" id="3.40.50.300">
    <property type="entry name" value="P-loop containing nucleotide triphosphate hydrolases"/>
    <property type="match status" value="1"/>
</dbReference>
<dbReference type="PANTHER" id="PTHR43152:SF3">
    <property type="entry name" value="UVRABC SYSTEM PROTEIN A"/>
    <property type="match status" value="1"/>
</dbReference>
<keyword evidence="2" id="KW-0963">Cytoplasm</keyword>
<evidence type="ECO:0000313" key="15">
    <source>
        <dbReference type="Proteomes" id="UP000257559"/>
    </source>
</evidence>
<keyword evidence="6" id="KW-0228">DNA excision</keyword>
<keyword evidence="10" id="KW-0234">DNA repair</keyword>
<dbReference type="GO" id="GO:0003677">
    <property type="term" value="F:DNA binding"/>
    <property type="evidence" value="ECO:0007669"/>
    <property type="project" value="UniProtKB-KW"/>
</dbReference>
<evidence type="ECO:0000256" key="10">
    <source>
        <dbReference type="ARBA" id="ARBA00023204"/>
    </source>
</evidence>
<sequence length="76" mass="8837">MLKKIEGLSPSISIEQKTIHNNPRSTVSTVTEIYDYLRLLYARIVKSYCPRHNIEITPQTTKYILNLAYKNPKTLN</sequence>
<reference evidence="15" key="1">
    <citation type="submission" date="2018-06" db="EMBL/GenBank/DDBJ databases">
        <authorList>
            <consortium name="Pathogen Informatics"/>
        </authorList>
    </citation>
    <scope>NUCLEOTIDE SEQUENCE [LARGE SCALE GENOMIC DNA]</scope>
    <source>
        <strain evidence="15">NCTC10132</strain>
    </source>
</reference>
<evidence type="ECO:0000313" key="14">
    <source>
        <dbReference type="EMBL" id="SYV97127.1"/>
    </source>
</evidence>
<keyword evidence="5" id="KW-0227">DNA damage</keyword>
<dbReference type="GO" id="GO:0006281">
    <property type="term" value="P:DNA repair"/>
    <property type="evidence" value="ECO:0007669"/>
    <property type="project" value="UniProtKB-KW"/>
</dbReference>
<accession>A0A3B0PMU9</accession>
<evidence type="ECO:0000256" key="9">
    <source>
        <dbReference type="ARBA" id="ARBA00023125"/>
    </source>
</evidence>
<keyword evidence="7" id="KW-0067">ATP-binding</keyword>
<evidence type="ECO:0000256" key="2">
    <source>
        <dbReference type="ARBA" id="ARBA00022490"/>
    </source>
</evidence>
<dbReference type="AlphaFoldDB" id="A0A3B0PMU9"/>
<evidence type="ECO:0000256" key="6">
    <source>
        <dbReference type="ARBA" id="ARBA00022769"/>
    </source>
</evidence>
<proteinExistence type="inferred from homology"/>
<organism evidence="14 15">
    <name type="scientific">Mycoplasmopsis edwardii</name>
    <dbReference type="NCBI Taxonomy" id="53558"/>
    <lineage>
        <taxon>Bacteria</taxon>
        <taxon>Bacillati</taxon>
        <taxon>Mycoplasmatota</taxon>
        <taxon>Mycoplasmoidales</taxon>
        <taxon>Metamycoplasmataceae</taxon>
        <taxon>Mycoplasmopsis</taxon>
    </lineage>
</organism>
<evidence type="ECO:0000256" key="3">
    <source>
        <dbReference type="ARBA" id="ARBA00022737"/>
    </source>
</evidence>
<name>A0A3B0PMU9_9BACT</name>
<protein>
    <recommendedName>
        <fullName evidence="12">UvrABC system protein A</fullName>
    </recommendedName>
    <alternativeName>
        <fullName evidence="13">Excinuclease ABC subunit A</fullName>
    </alternativeName>
</protein>
<evidence type="ECO:0000256" key="11">
    <source>
        <dbReference type="ARBA" id="ARBA00038000"/>
    </source>
</evidence>
<dbReference type="GO" id="GO:0004518">
    <property type="term" value="F:nuclease activity"/>
    <property type="evidence" value="ECO:0007669"/>
    <property type="project" value="UniProtKB-KW"/>
</dbReference>
<dbReference type="KEGG" id="medw:NCTC10132_00486"/>
<dbReference type="GO" id="GO:0005737">
    <property type="term" value="C:cytoplasm"/>
    <property type="evidence" value="ECO:0007669"/>
    <property type="project" value="UniProtKB-SubCell"/>
</dbReference>
<dbReference type="Proteomes" id="UP000257559">
    <property type="component" value="Chromosome"/>
</dbReference>
<dbReference type="InterPro" id="IPR027417">
    <property type="entry name" value="P-loop_NTPase"/>
</dbReference>
<evidence type="ECO:0000256" key="5">
    <source>
        <dbReference type="ARBA" id="ARBA00022763"/>
    </source>
</evidence>
<dbReference type="Gene3D" id="1.20.1580.10">
    <property type="entry name" value="ABC transporter ATPase like domain"/>
    <property type="match status" value="1"/>
</dbReference>
<gene>
    <name evidence="14" type="primary">uvrA_1</name>
    <name evidence="14" type="ORF">NCTC10132_00486</name>
</gene>
<evidence type="ECO:0000256" key="4">
    <source>
        <dbReference type="ARBA" id="ARBA00022741"/>
    </source>
</evidence>
<keyword evidence="4" id="KW-0547">Nucleotide-binding</keyword>
<dbReference type="GO" id="GO:0005524">
    <property type="term" value="F:ATP binding"/>
    <property type="evidence" value="ECO:0007669"/>
    <property type="project" value="UniProtKB-KW"/>
</dbReference>
<dbReference type="EMBL" id="LS991951">
    <property type="protein sequence ID" value="SYV97127.1"/>
    <property type="molecule type" value="Genomic_DNA"/>
</dbReference>
<keyword evidence="15" id="KW-1185">Reference proteome</keyword>
<evidence type="ECO:0000256" key="12">
    <source>
        <dbReference type="ARBA" id="ARBA00039316"/>
    </source>
</evidence>
<evidence type="ECO:0000256" key="13">
    <source>
        <dbReference type="ARBA" id="ARBA00042156"/>
    </source>
</evidence>
<evidence type="ECO:0000256" key="8">
    <source>
        <dbReference type="ARBA" id="ARBA00022881"/>
    </source>
</evidence>
<comment type="subcellular location">
    <subcellularLocation>
        <location evidence="1">Cytoplasm</location>
    </subcellularLocation>
</comment>
<keyword evidence="3" id="KW-0677">Repeat</keyword>
<comment type="similarity">
    <text evidence="11">Belongs to the ABC transporter superfamily. UvrA family.</text>
</comment>